<accession>A0ABU0YHQ3</accession>
<feature type="transmembrane region" description="Helical" evidence="6">
    <location>
        <begin position="273"/>
        <end position="292"/>
    </location>
</feature>
<evidence type="ECO:0000256" key="6">
    <source>
        <dbReference type="SAM" id="Phobius"/>
    </source>
</evidence>
<dbReference type="PANTHER" id="PTHR32322">
    <property type="entry name" value="INNER MEMBRANE TRANSPORTER"/>
    <property type="match status" value="1"/>
</dbReference>
<feature type="domain" description="EamA" evidence="7">
    <location>
        <begin position="155"/>
        <end position="291"/>
    </location>
</feature>
<feature type="transmembrane region" description="Helical" evidence="6">
    <location>
        <begin position="7"/>
        <end position="26"/>
    </location>
</feature>
<dbReference type="PANTHER" id="PTHR32322:SF2">
    <property type="entry name" value="EAMA DOMAIN-CONTAINING PROTEIN"/>
    <property type="match status" value="1"/>
</dbReference>
<dbReference type="InterPro" id="IPR000620">
    <property type="entry name" value="EamA_dom"/>
</dbReference>
<dbReference type="InterPro" id="IPR050638">
    <property type="entry name" value="AA-Vitamin_Transporters"/>
</dbReference>
<feature type="domain" description="EamA" evidence="7">
    <location>
        <begin position="10"/>
        <end position="140"/>
    </location>
</feature>
<comment type="similarity">
    <text evidence="2">Belongs to the EamA transporter family.</text>
</comment>
<dbReference type="EMBL" id="JAUYVI010000002">
    <property type="protein sequence ID" value="MDQ7247250.1"/>
    <property type="molecule type" value="Genomic_DNA"/>
</dbReference>
<keyword evidence="3 6" id="KW-0812">Transmembrane</keyword>
<keyword evidence="9" id="KW-1185">Reference proteome</keyword>
<feature type="transmembrane region" description="Helical" evidence="6">
    <location>
        <begin position="96"/>
        <end position="117"/>
    </location>
</feature>
<dbReference type="InterPro" id="IPR037185">
    <property type="entry name" value="EmrE-like"/>
</dbReference>
<feature type="transmembrane region" description="Helical" evidence="6">
    <location>
        <begin position="124"/>
        <end position="142"/>
    </location>
</feature>
<evidence type="ECO:0000259" key="7">
    <source>
        <dbReference type="Pfam" id="PF00892"/>
    </source>
</evidence>
<sequence length="306" mass="32760">MPGSGLPVWALYVITVAIWGSSWYGIKEQLGVVAPTVSLAYRFCLAAAILWLFCAVTRRSLRFPPSAHRWMALQALCLFCGNYILFYYAGFHVVSGLLALCFSTIPLMNVLNASLFLRQPVDRGVIVPSLVSLAGLVLVFLPEFMDKGLGSAPLIGFVLSMLATFLASLGNVLSVKLKQVNVPVMQANAWGMTYGALFCAGFAVLSGAAFNYDPRTSFTVSLVLLAVFASVIGFGTYLTLVQRIGAGRAAFSSVLFPLVALSISTVLEDHHWTPLAGAGVVLVLSGNLILLLRRSPAPQLQKGPAQ</sequence>
<dbReference type="RefSeq" id="WP_379954651.1">
    <property type="nucleotide sequence ID" value="NZ_JAUYVI010000002.1"/>
</dbReference>
<keyword evidence="5 6" id="KW-0472">Membrane</keyword>
<organism evidence="8 9">
    <name type="scientific">Dongia sedimenti</name>
    <dbReference type="NCBI Taxonomy" id="3064282"/>
    <lineage>
        <taxon>Bacteria</taxon>
        <taxon>Pseudomonadati</taxon>
        <taxon>Pseudomonadota</taxon>
        <taxon>Alphaproteobacteria</taxon>
        <taxon>Rhodospirillales</taxon>
        <taxon>Dongiaceae</taxon>
        <taxon>Dongia</taxon>
    </lineage>
</organism>
<gene>
    <name evidence="8" type="ORF">Q8A70_06215</name>
</gene>
<feature type="transmembrane region" description="Helical" evidence="6">
    <location>
        <begin position="154"/>
        <end position="173"/>
    </location>
</feature>
<evidence type="ECO:0000256" key="1">
    <source>
        <dbReference type="ARBA" id="ARBA00004141"/>
    </source>
</evidence>
<feature type="transmembrane region" description="Helical" evidence="6">
    <location>
        <begin position="218"/>
        <end position="240"/>
    </location>
</feature>
<dbReference type="SUPFAM" id="SSF103481">
    <property type="entry name" value="Multidrug resistance efflux transporter EmrE"/>
    <property type="match status" value="2"/>
</dbReference>
<evidence type="ECO:0000313" key="8">
    <source>
        <dbReference type="EMBL" id="MDQ7247250.1"/>
    </source>
</evidence>
<reference evidence="9" key="1">
    <citation type="submission" date="2023-08" db="EMBL/GenBank/DDBJ databases">
        <title>Rhodospirillaceae gen. nov., a novel taxon isolated from the Yangtze River Yuezi River estuary sludge.</title>
        <authorList>
            <person name="Ruan L."/>
        </authorList>
    </citation>
    <scope>NUCLEOTIDE SEQUENCE [LARGE SCALE GENOMIC DNA]</scope>
    <source>
        <strain evidence="9">R-7</strain>
    </source>
</reference>
<protein>
    <submittedName>
        <fullName evidence="8">DMT family transporter</fullName>
    </submittedName>
</protein>
<evidence type="ECO:0000256" key="3">
    <source>
        <dbReference type="ARBA" id="ARBA00022692"/>
    </source>
</evidence>
<feature type="transmembrane region" description="Helical" evidence="6">
    <location>
        <begin position="194"/>
        <end position="212"/>
    </location>
</feature>
<dbReference type="Pfam" id="PF00892">
    <property type="entry name" value="EamA"/>
    <property type="match status" value="2"/>
</dbReference>
<feature type="transmembrane region" description="Helical" evidence="6">
    <location>
        <begin position="249"/>
        <end position="267"/>
    </location>
</feature>
<proteinExistence type="inferred from homology"/>
<name>A0ABU0YHQ3_9PROT</name>
<evidence type="ECO:0000256" key="5">
    <source>
        <dbReference type="ARBA" id="ARBA00023136"/>
    </source>
</evidence>
<evidence type="ECO:0000256" key="2">
    <source>
        <dbReference type="ARBA" id="ARBA00007362"/>
    </source>
</evidence>
<feature type="transmembrane region" description="Helical" evidence="6">
    <location>
        <begin position="38"/>
        <end position="58"/>
    </location>
</feature>
<comment type="subcellular location">
    <subcellularLocation>
        <location evidence="1">Membrane</location>
        <topology evidence="1">Multi-pass membrane protein</topology>
    </subcellularLocation>
</comment>
<evidence type="ECO:0000256" key="4">
    <source>
        <dbReference type="ARBA" id="ARBA00022989"/>
    </source>
</evidence>
<evidence type="ECO:0000313" key="9">
    <source>
        <dbReference type="Proteomes" id="UP001230156"/>
    </source>
</evidence>
<comment type="caution">
    <text evidence="8">The sequence shown here is derived from an EMBL/GenBank/DDBJ whole genome shotgun (WGS) entry which is preliminary data.</text>
</comment>
<feature type="transmembrane region" description="Helical" evidence="6">
    <location>
        <begin position="70"/>
        <end position="90"/>
    </location>
</feature>
<dbReference type="Proteomes" id="UP001230156">
    <property type="component" value="Unassembled WGS sequence"/>
</dbReference>
<keyword evidence="4 6" id="KW-1133">Transmembrane helix</keyword>